<accession>A0A9D1FJ08</accession>
<evidence type="ECO:0000256" key="1">
    <source>
        <dbReference type="ARBA" id="ARBA00004651"/>
    </source>
</evidence>
<name>A0A9D1FJ08_9BACT</name>
<reference evidence="9" key="2">
    <citation type="journal article" date="2021" name="PeerJ">
        <title>Extensive microbial diversity within the chicken gut microbiome revealed by metagenomics and culture.</title>
        <authorList>
            <person name="Gilroy R."/>
            <person name="Ravi A."/>
            <person name="Getino M."/>
            <person name="Pursley I."/>
            <person name="Horton D.L."/>
            <person name="Alikhan N.F."/>
            <person name="Baker D."/>
            <person name="Gharbi K."/>
            <person name="Hall N."/>
            <person name="Watson M."/>
            <person name="Adriaenssens E.M."/>
            <person name="Foster-Nyarko E."/>
            <person name="Jarju S."/>
            <person name="Secka A."/>
            <person name="Antonio M."/>
            <person name="Oren A."/>
            <person name="Chaudhuri R.R."/>
            <person name="La Ragione R."/>
            <person name="Hildebrand F."/>
            <person name="Pallen M.J."/>
        </authorList>
    </citation>
    <scope>NUCLEOTIDE SEQUENCE</scope>
    <source>
        <strain evidence="9">CHK152-2871</strain>
    </source>
</reference>
<organism evidence="9 10">
    <name type="scientific">Candidatus Galligastranaerophilus intestinavium</name>
    <dbReference type="NCBI Taxonomy" id="2840836"/>
    <lineage>
        <taxon>Bacteria</taxon>
        <taxon>Candidatus Galligastranaerophilus</taxon>
    </lineage>
</organism>
<reference evidence="9" key="1">
    <citation type="submission" date="2020-10" db="EMBL/GenBank/DDBJ databases">
        <authorList>
            <person name="Gilroy R."/>
        </authorList>
    </citation>
    <scope>NUCLEOTIDE SEQUENCE</scope>
    <source>
        <strain evidence="9">CHK152-2871</strain>
    </source>
</reference>
<sequence>MKELDLFSDYHLLILTRIGLSILFGFMLGFEREITGKFAGLRTHILVCTGACVFTILSIYGFKMQEVAGFVGTNDPARIAAQIITGIGFIGAGTVMRSGTNILGITTAATLWVCAAVGMSCGTGEFVLAAVATISTMAILILIRIFEKKVIQQRISHYRNIEIKMSTSIRNMDKLNALIEKHFSRITKFDKKVLNGTDLKINLNVITNCSLYSINEIFAHLECLNSLEVQEIYE</sequence>
<dbReference type="PRINTS" id="PR01837">
    <property type="entry name" value="MGTCSAPBPROT"/>
</dbReference>
<evidence type="ECO:0000256" key="2">
    <source>
        <dbReference type="ARBA" id="ARBA00009298"/>
    </source>
</evidence>
<feature type="transmembrane region" description="Helical" evidence="7">
    <location>
        <begin position="43"/>
        <end position="62"/>
    </location>
</feature>
<comment type="caution">
    <text evidence="9">The sequence shown here is derived from an EMBL/GenBank/DDBJ whole genome shotgun (WGS) entry which is preliminary data.</text>
</comment>
<feature type="transmembrane region" description="Helical" evidence="7">
    <location>
        <begin position="102"/>
        <end position="120"/>
    </location>
</feature>
<evidence type="ECO:0000313" key="9">
    <source>
        <dbReference type="EMBL" id="HIS74597.1"/>
    </source>
</evidence>
<dbReference type="Pfam" id="PF02308">
    <property type="entry name" value="MgtC"/>
    <property type="match status" value="1"/>
</dbReference>
<dbReference type="InterPro" id="IPR049177">
    <property type="entry name" value="MgtC_SapB_SrpB_YhiD_N"/>
</dbReference>
<dbReference type="Proteomes" id="UP000886865">
    <property type="component" value="Unassembled WGS sequence"/>
</dbReference>
<dbReference type="PANTHER" id="PTHR33778">
    <property type="entry name" value="PROTEIN MGTC"/>
    <property type="match status" value="1"/>
</dbReference>
<keyword evidence="6 7" id="KW-0472">Membrane</keyword>
<feature type="transmembrane region" description="Helical" evidence="7">
    <location>
        <begin position="12"/>
        <end position="31"/>
    </location>
</feature>
<dbReference type="InterPro" id="IPR003416">
    <property type="entry name" value="MgtC/SapB/SrpB/YhiD_fam"/>
</dbReference>
<feature type="transmembrane region" description="Helical" evidence="7">
    <location>
        <begin position="77"/>
        <end position="95"/>
    </location>
</feature>
<keyword evidence="3" id="KW-1003">Cell membrane</keyword>
<dbReference type="AlphaFoldDB" id="A0A9D1FJ08"/>
<evidence type="ECO:0000313" key="10">
    <source>
        <dbReference type="Proteomes" id="UP000886865"/>
    </source>
</evidence>
<evidence type="ECO:0000256" key="3">
    <source>
        <dbReference type="ARBA" id="ARBA00022475"/>
    </source>
</evidence>
<dbReference type="GO" id="GO:0005886">
    <property type="term" value="C:plasma membrane"/>
    <property type="evidence" value="ECO:0007669"/>
    <property type="project" value="UniProtKB-SubCell"/>
</dbReference>
<proteinExistence type="inferred from homology"/>
<evidence type="ECO:0000256" key="5">
    <source>
        <dbReference type="ARBA" id="ARBA00022989"/>
    </source>
</evidence>
<evidence type="ECO:0000256" key="6">
    <source>
        <dbReference type="ARBA" id="ARBA00023136"/>
    </source>
</evidence>
<comment type="similarity">
    <text evidence="2">Belongs to the MgtC/SapB family.</text>
</comment>
<keyword evidence="4 7" id="KW-0812">Transmembrane</keyword>
<evidence type="ECO:0000259" key="8">
    <source>
        <dbReference type="Pfam" id="PF02308"/>
    </source>
</evidence>
<feature type="domain" description="MgtC/SapB/SrpB/YhiD N-terminal" evidence="8">
    <location>
        <begin position="19"/>
        <end position="148"/>
    </location>
</feature>
<dbReference type="EMBL" id="DVJQ01000050">
    <property type="protein sequence ID" value="HIS74597.1"/>
    <property type="molecule type" value="Genomic_DNA"/>
</dbReference>
<keyword evidence="5 7" id="KW-1133">Transmembrane helix</keyword>
<evidence type="ECO:0000256" key="4">
    <source>
        <dbReference type="ARBA" id="ARBA00022692"/>
    </source>
</evidence>
<evidence type="ECO:0000256" key="7">
    <source>
        <dbReference type="SAM" id="Phobius"/>
    </source>
</evidence>
<comment type="subcellular location">
    <subcellularLocation>
        <location evidence="1">Cell membrane</location>
        <topology evidence="1">Multi-pass membrane protein</topology>
    </subcellularLocation>
</comment>
<protein>
    <submittedName>
        <fullName evidence="9">MgtC/SapB family protein</fullName>
    </submittedName>
</protein>
<gene>
    <name evidence="9" type="ORF">IAA86_06220</name>
</gene>
<feature type="transmembrane region" description="Helical" evidence="7">
    <location>
        <begin position="126"/>
        <end position="146"/>
    </location>
</feature>
<dbReference type="PANTHER" id="PTHR33778:SF1">
    <property type="entry name" value="MAGNESIUM TRANSPORTER YHID-RELATED"/>
    <property type="match status" value="1"/>
</dbReference>